<keyword evidence="1" id="KW-0805">Transcription regulation</keyword>
<name>A0A1H1M3Q2_9ACTN</name>
<dbReference type="Proteomes" id="UP000198528">
    <property type="component" value="Unassembled WGS sequence"/>
</dbReference>
<evidence type="ECO:0000256" key="1">
    <source>
        <dbReference type="ARBA" id="ARBA00023015"/>
    </source>
</evidence>
<dbReference type="SMART" id="SM00345">
    <property type="entry name" value="HTH_GNTR"/>
    <property type="match status" value="1"/>
</dbReference>
<dbReference type="Gene3D" id="3.40.1410.10">
    <property type="entry name" value="Chorismate lyase-like"/>
    <property type="match status" value="1"/>
</dbReference>
<dbReference type="InterPro" id="IPR050679">
    <property type="entry name" value="Bact_HTH_transcr_reg"/>
</dbReference>
<dbReference type="STRING" id="604330.SAMN04489857_1274"/>
<evidence type="ECO:0000313" key="5">
    <source>
        <dbReference type="EMBL" id="SDC41155.1"/>
    </source>
</evidence>
<dbReference type="GO" id="GO:0045892">
    <property type="term" value="P:negative regulation of DNA-templated transcription"/>
    <property type="evidence" value="ECO:0007669"/>
    <property type="project" value="TreeGrafter"/>
</dbReference>
<evidence type="ECO:0000256" key="3">
    <source>
        <dbReference type="ARBA" id="ARBA00023163"/>
    </source>
</evidence>
<protein>
    <submittedName>
        <fullName evidence="6">GntR family transcriptional regulator</fullName>
    </submittedName>
    <submittedName>
        <fullName evidence="5">Transcriptional regulator, GntR family</fullName>
    </submittedName>
</protein>
<dbReference type="OrthoDB" id="7363114at2"/>
<dbReference type="AlphaFoldDB" id="A0A1H1M3Q2"/>
<dbReference type="InterPro" id="IPR036390">
    <property type="entry name" value="WH_DNA-bd_sf"/>
</dbReference>
<dbReference type="PRINTS" id="PR00035">
    <property type="entry name" value="HTHGNTR"/>
</dbReference>
<feature type="domain" description="HTH gntR-type" evidence="4">
    <location>
        <begin position="9"/>
        <end position="77"/>
    </location>
</feature>
<dbReference type="SUPFAM" id="SSF64288">
    <property type="entry name" value="Chorismate lyase-like"/>
    <property type="match status" value="1"/>
</dbReference>
<dbReference type="InterPro" id="IPR000524">
    <property type="entry name" value="Tscrpt_reg_HTH_GntR"/>
</dbReference>
<dbReference type="EMBL" id="FMZL01000013">
    <property type="protein sequence ID" value="SDC41155.1"/>
    <property type="molecule type" value="Genomic_DNA"/>
</dbReference>
<dbReference type="Pfam" id="PF00392">
    <property type="entry name" value="GntR"/>
    <property type="match status" value="1"/>
</dbReference>
<evidence type="ECO:0000313" key="6">
    <source>
        <dbReference type="EMBL" id="SDR81411.1"/>
    </source>
</evidence>
<evidence type="ECO:0000256" key="2">
    <source>
        <dbReference type="ARBA" id="ARBA00023125"/>
    </source>
</evidence>
<dbReference type="PROSITE" id="PS50949">
    <property type="entry name" value="HTH_GNTR"/>
    <property type="match status" value="1"/>
</dbReference>
<dbReference type="GeneID" id="78500626"/>
<dbReference type="CDD" id="cd07377">
    <property type="entry name" value="WHTH_GntR"/>
    <property type="match status" value="1"/>
</dbReference>
<dbReference type="InterPro" id="IPR028978">
    <property type="entry name" value="Chorismate_lyase_/UTRA_dom_sf"/>
</dbReference>
<proteinExistence type="predicted"/>
<keyword evidence="2" id="KW-0238">DNA-binding</keyword>
<evidence type="ECO:0000313" key="7">
    <source>
        <dbReference type="Proteomes" id="UP000198528"/>
    </source>
</evidence>
<dbReference type="InterPro" id="IPR036388">
    <property type="entry name" value="WH-like_DNA-bd_sf"/>
</dbReference>
<keyword evidence="3" id="KW-0804">Transcription</keyword>
<evidence type="ECO:0000313" key="8">
    <source>
        <dbReference type="Proteomes" id="UP000199480"/>
    </source>
</evidence>
<dbReference type="SMART" id="SM00866">
    <property type="entry name" value="UTRA"/>
    <property type="match status" value="1"/>
</dbReference>
<dbReference type="Gene3D" id="1.10.10.10">
    <property type="entry name" value="Winged helix-like DNA-binding domain superfamily/Winged helix DNA-binding domain"/>
    <property type="match status" value="1"/>
</dbReference>
<dbReference type="FunFam" id="1.10.10.10:FF:000079">
    <property type="entry name" value="GntR family transcriptional regulator"/>
    <property type="match status" value="1"/>
</dbReference>
<dbReference type="InterPro" id="IPR011663">
    <property type="entry name" value="UTRA"/>
</dbReference>
<evidence type="ECO:0000259" key="4">
    <source>
        <dbReference type="PROSITE" id="PS50949"/>
    </source>
</evidence>
<dbReference type="SUPFAM" id="SSF46785">
    <property type="entry name" value="Winged helix' DNA-binding domain"/>
    <property type="match status" value="1"/>
</dbReference>
<dbReference type="GO" id="GO:0003700">
    <property type="term" value="F:DNA-binding transcription factor activity"/>
    <property type="evidence" value="ECO:0007669"/>
    <property type="project" value="InterPro"/>
</dbReference>
<keyword evidence="7" id="KW-1185">Reference proteome</keyword>
<dbReference type="PANTHER" id="PTHR44846">
    <property type="entry name" value="MANNOSYL-D-GLYCERATE TRANSPORT/METABOLISM SYSTEM REPRESSOR MNGR-RELATED"/>
    <property type="match status" value="1"/>
</dbReference>
<accession>A0A1H1M3Q2</accession>
<reference evidence="7 8" key="1">
    <citation type="submission" date="2016-10" db="EMBL/GenBank/DDBJ databases">
        <authorList>
            <person name="Varghese N."/>
            <person name="Submissions S."/>
        </authorList>
    </citation>
    <scope>NUCLEOTIDE SEQUENCE [LARGE SCALE GENOMIC DNA]</scope>
    <source>
        <strain evidence="7">DSM 22619</strain>
        <strain evidence="8">DSM 22620</strain>
    </source>
</reference>
<sequence length="242" mass="27174">MKLEEGGLTPLYQQVMEDLKDDIERGKYPAGCRIPSEAELSQMYSVSRITVRRAVSELAAEGYLSKKQGKGTFVNRRKLIRKICQKSEIQSFTETCAEDGRVAGAKVLGVEVVKAREGEREFLGLGEGAELVHVKRLRTADDVPIMLENNFYPLEGFEFLLEADLSDTSIFDYVQKRTGRVPRGDDLCTLEVVRASPEEASALKVAVGEPLFYEKIDFTDQDGRPFLIGKQYIVCSLYVFNI</sequence>
<reference evidence="6" key="2">
    <citation type="submission" date="2016-10" db="EMBL/GenBank/DDBJ databases">
        <authorList>
            <person name="de Groot N.N."/>
        </authorList>
    </citation>
    <scope>NUCLEOTIDE SEQUENCE [LARGE SCALE GENOMIC DNA]</scope>
    <source>
        <strain evidence="5">DSM 22619</strain>
        <strain evidence="6">DSM 22620</strain>
    </source>
</reference>
<dbReference type="Pfam" id="PF07702">
    <property type="entry name" value="UTRA"/>
    <property type="match status" value="1"/>
</dbReference>
<organism evidence="6 8">
    <name type="scientific">Parafannyhessea umbonata</name>
    <dbReference type="NCBI Taxonomy" id="604330"/>
    <lineage>
        <taxon>Bacteria</taxon>
        <taxon>Bacillati</taxon>
        <taxon>Actinomycetota</taxon>
        <taxon>Coriobacteriia</taxon>
        <taxon>Coriobacteriales</taxon>
        <taxon>Atopobiaceae</taxon>
        <taxon>Parafannyhessea</taxon>
    </lineage>
</organism>
<dbReference type="Proteomes" id="UP000199480">
    <property type="component" value="Chromosome I"/>
</dbReference>
<gene>
    <name evidence="5" type="ORF">SAMN04487824_11342</name>
    <name evidence="6" type="ORF">SAMN04489857_1274</name>
</gene>
<dbReference type="EMBL" id="LT629759">
    <property type="protein sequence ID" value="SDR81411.1"/>
    <property type="molecule type" value="Genomic_DNA"/>
</dbReference>
<dbReference type="PANTHER" id="PTHR44846:SF1">
    <property type="entry name" value="MANNOSYL-D-GLYCERATE TRANSPORT_METABOLISM SYSTEM REPRESSOR MNGR-RELATED"/>
    <property type="match status" value="1"/>
</dbReference>
<dbReference type="GO" id="GO:0003677">
    <property type="term" value="F:DNA binding"/>
    <property type="evidence" value="ECO:0007669"/>
    <property type="project" value="UniProtKB-KW"/>
</dbReference>
<dbReference type="RefSeq" id="WP_090846748.1">
    <property type="nucleotide sequence ID" value="NZ_FMZL01000013.1"/>
</dbReference>